<dbReference type="SUPFAM" id="SSF52172">
    <property type="entry name" value="CheY-like"/>
    <property type="match status" value="1"/>
</dbReference>
<sequence length="57" mass="6499">MNSARILIIEDDVEINQLVAKYLNKEGFDADSVYGKRSTLVYFQSGIPTHHFRLDVA</sequence>
<protein>
    <recommendedName>
        <fullName evidence="3">Response regulatory domain-containing protein</fullName>
    </recommendedName>
</protein>
<gene>
    <name evidence="1" type="ORF">SAMN05660649_00758</name>
</gene>
<evidence type="ECO:0000313" key="1">
    <source>
        <dbReference type="EMBL" id="SFG12136.1"/>
    </source>
</evidence>
<dbReference type="AlphaFoldDB" id="A0A1I2PEQ6"/>
<accession>A0A1I2PEQ6</accession>
<keyword evidence="2" id="KW-1185">Reference proteome</keyword>
<dbReference type="Proteomes" id="UP000199337">
    <property type="component" value="Unassembled WGS sequence"/>
</dbReference>
<dbReference type="InterPro" id="IPR011006">
    <property type="entry name" value="CheY-like_superfamily"/>
</dbReference>
<dbReference type="Gene3D" id="3.40.50.2300">
    <property type="match status" value="1"/>
</dbReference>
<evidence type="ECO:0008006" key="3">
    <source>
        <dbReference type="Google" id="ProtNLM"/>
    </source>
</evidence>
<dbReference type="EMBL" id="FOOX01000002">
    <property type="protein sequence ID" value="SFG12136.1"/>
    <property type="molecule type" value="Genomic_DNA"/>
</dbReference>
<reference evidence="2" key="1">
    <citation type="submission" date="2016-10" db="EMBL/GenBank/DDBJ databases">
        <authorList>
            <person name="Varghese N."/>
            <person name="Submissions S."/>
        </authorList>
    </citation>
    <scope>NUCLEOTIDE SEQUENCE [LARGE SCALE GENOMIC DNA]</scope>
    <source>
        <strain evidence="2">DSM 17038</strain>
    </source>
</reference>
<name>A0A1I2PEQ6_9FIRM</name>
<proteinExistence type="predicted"/>
<organism evidence="1 2">
    <name type="scientific">Desulfotruncus arcticus DSM 17038</name>
    <dbReference type="NCBI Taxonomy" id="1121424"/>
    <lineage>
        <taxon>Bacteria</taxon>
        <taxon>Bacillati</taxon>
        <taxon>Bacillota</taxon>
        <taxon>Clostridia</taxon>
        <taxon>Eubacteriales</taxon>
        <taxon>Desulfallaceae</taxon>
        <taxon>Desulfotruncus</taxon>
    </lineage>
</organism>
<evidence type="ECO:0000313" key="2">
    <source>
        <dbReference type="Proteomes" id="UP000199337"/>
    </source>
</evidence>
<dbReference type="STRING" id="341036.SAMN05660649_00758"/>